<reference evidence="2" key="1">
    <citation type="journal article" date="2022" name="Mol. Ecol. Resour.">
        <title>The genomes of chicory, endive, great burdock and yacon provide insights into Asteraceae palaeo-polyploidization history and plant inulin production.</title>
        <authorList>
            <person name="Fan W."/>
            <person name="Wang S."/>
            <person name="Wang H."/>
            <person name="Wang A."/>
            <person name="Jiang F."/>
            <person name="Liu H."/>
            <person name="Zhao H."/>
            <person name="Xu D."/>
            <person name="Zhang Y."/>
        </authorList>
    </citation>
    <scope>NUCLEOTIDE SEQUENCE [LARGE SCALE GENOMIC DNA]</scope>
    <source>
        <strain evidence="2">cv. Yunnan</strain>
    </source>
</reference>
<proteinExistence type="predicted"/>
<accession>A0ACB9C978</accession>
<organism evidence="1 2">
    <name type="scientific">Smallanthus sonchifolius</name>
    <dbReference type="NCBI Taxonomy" id="185202"/>
    <lineage>
        <taxon>Eukaryota</taxon>
        <taxon>Viridiplantae</taxon>
        <taxon>Streptophyta</taxon>
        <taxon>Embryophyta</taxon>
        <taxon>Tracheophyta</taxon>
        <taxon>Spermatophyta</taxon>
        <taxon>Magnoliopsida</taxon>
        <taxon>eudicotyledons</taxon>
        <taxon>Gunneridae</taxon>
        <taxon>Pentapetalae</taxon>
        <taxon>asterids</taxon>
        <taxon>campanulids</taxon>
        <taxon>Asterales</taxon>
        <taxon>Asteraceae</taxon>
        <taxon>Asteroideae</taxon>
        <taxon>Heliantheae alliance</taxon>
        <taxon>Millerieae</taxon>
        <taxon>Smallanthus</taxon>
    </lineage>
</organism>
<comment type="caution">
    <text evidence="1">The sequence shown here is derived from an EMBL/GenBank/DDBJ whole genome shotgun (WGS) entry which is preliminary data.</text>
</comment>
<evidence type="ECO:0000313" key="2">
    <source>
        <dbReference type="Proteomes" id="UP001056120"/>
    </source>
</evidence>
<sequence>MGKNKNRNEEPKQEENSKADGADEKPNEQKSEKNNKQNAGTIVLGVYLHCQGCVETVVKSLRGFDGVEEIETNTKDHRVTVKGKSADPVRVAERVRRKSGKHVEIISPVQKKQPEKKPEKKPEAPKVTEVVLKMYLHCEGCAKDVKHCIHKMEGVQTVNADMEKALVTVKGAFDPKNLVAYIIKKSGRHAEIVNPKNNKKNQKDGEQKGEYEKNEKSEKKEKDVKSPGSAYPNVPPGLIYAPQLFSDENPNACSIM</sequence>
<protein>
    <submittedName>
        <fullName evidence="1">Uncharacterized protein</fullName>
    </submittedName>
</protein>
<gene>
    <name evidence="1" type="ORF">L1987_61987</name>
</gene>
<reference evidence="1 2" key="2">
    <citation type="journal article" date="2022" name="Mol. Ecol. Resour.">
        <title>The genomes of chicory, endive, great burdock and yacon provide insights into Asteraceae paleo-polyploidization history and plant inulin production.</title>
        <authorList>
            <person name="Fan W."/>
            <person name="Wang S."/>
            <person name="Wang H."/>
            <person name="Wang A."/>
            <person name="Jiang F."/>
            <person name="Liu H."/>
            <person name="Zhao H."/>
            <person name="Xu D."/>
            <person name="Zhang Y."/>
        </authorList>
    </citation>
    <scope>NUCLEOTIDE SEQUENCE [LARGE SCALE GENOMIC DNA]</scope>
    <source>
        <strain evidence="2">cv. Yunnan</strain>
        <tissue evidence="1">Leaves</tissue>
    </source>
</reference>
<keyword evidence="2" id="KW-1185">Reference proteome</keyword>
<dbReference type="EMBL" id="CM042038">
    <property type="protein sequence ID" value="KAI3730809.1"/>
    <property type="molecule type" value="Genomic_DNA"/>
</dbReference>
<name>A0ACB9C978_9ASTR</name>
<evidence type="ECO:0000313" key="1">
    <source>
        <dbReference type="EMBL" id="KAI3730809.1"/>
    </source>
</evidence>
<dbReference type="Proteomes" id="UP001056120">
    <property type="component" value="Linkage Group LG21"/>
</dbReference>